<accession>A0A3P6PBX0</accession>
<feature type="region of interest" description="Disordered" evidence="1">
    <location>
        <begin position="1"/>
        <end position="20"/>
    </location>
</feature>
<dbReference type="Proteomes" id="UP000281553">
    <property type="component" value="Unassembled WGS sequence"/>
</dbReference>
<evidence type="ECO:0000313" key="3">
    <source>
        <dbReference type="Proteomes" id="UP000281553"/>
    </source>
</evidence>
<dbReference type="AlphaFoldDB" id="A0A3P6PBX0"/>
<reference evidence="2 3" key="1">
    <citation type="submission" date="2018-11" db="EMBL/GenBank/DDBJ databases">
        <authorList>
            <consortium name="Pathogen Informatics"/>
        </authorList>
    </citation>
    <scope>NUCLEOTIDE SEQUENCE [LARGE SCALE GENOMIC DNA]</scope>
</reference>
<protein>
    <submittedName>
        <fullName evidence="2">Uncharacterized protein</fullName>
    </submittedName>
</protein>
<evidence type="ECO:0000256" key="1">
    <source>
        <dbReference type="SAM" id="MobiDB-lite"/>
    </source>
</evidence>
<evidence type="ECO:0000313" key="2">
    <source>
        <dbReference type="EMBL" id="VDK34062.1"/>
    </source>
</evidence>
<gene>
    <name evidence="2" type="ORF">DILT_LOCUS546</name>
</gene>
<dbReference type="EMBL" id="UYRU01002360">
    <property type="protein sequence ID" value="VDK34062.1"/>
    <property type="molecule type" value="Genomic_DNA"/>
</dbReference>
<keyword evidence="3" id="KW-1185">Reference proteome</keyword>
<sequence>MLKLEQGGPMHTGRSVPGSSRNAKTYRIVLCAKEDVISDDRVKGAVVKKPPDLPHGHHCADPCLMLLHLPITFLNLAYPFLQPPPPNPNFSDARDIRTLRISRRVHFPDPFIPHVF</sequence>
<proteinExistence type="predicted"/>
<name>A0A3P6PBX0_DIBLA</name>
<organism evidence="2 3">
    <name type="scientific">Dibothriocephalus latus</name>
    <name type="common">Fish tapeworm</name>
    <name type="synonym">Diphyllobothrium latum</name>
    <dbReference type="NCBI Taxonomy" id="60516"/>
    <lineage>
        <taxon>Eukaryota</taxon>
        <taxon>Metazoa</taxon>
        <taxon>Spiralia</taxon>
        <taxon>Lophotrochozoa</taxon>
        <taxon>Platyhelminthes</taxon>
        <taxon>Cestoda</taxon>
        <taxon>Eucestoda</taxon>
        <taxon>Diphyllobothriidea</taxon>
        <taxon>Diphyllobothriidae</taxon>
        <taxon>Dibothriocephalus</taxon>
    </lineage>
</organism>